<evidence type="ECO:0000313" key="2">
    <source>
        <dbReference type="Proteomes" id="UP000237000"/>
    </source>
</evidence>
<accession>A0A2P5FS88</accession>
<organism evidence="1 2">
    <name type="scientific">Trema orientale</name>
    <name type="common">Charcoal tree</name>
    <name type="synonym">Celtis orientalis</name>
    <dbReference type="NCBI Taxonomy" id="63057"/>
    <lineage>
        <taxon>Eukaryota</taxon>
        <taxon>Viridiplantae</taxon>
        <taxon>Streptophyta</taxon>
        <taxon>Embryophyta</taxon>
        <taxon>Tracheophyta</taxon>
        <taxon>Spermatophyta</taxon>
        <taxon>Magnoliopsida</taxon>
        <taxon>eudicotyledons</taxon>
        <taxon>Gunneridae</taxon>
        <taxon>Pentapetalae</taxon>
        <taxon>rosids</taxon>
        <taxon>fabids</taxon>
        <taxon>Rosales</taxon>
        <taxon>Cannabaceae</taxon>
        <taxon>Trema</taxon>
    </lineage>
</organism>
<dbReference type="EMBL" id="JXTC01000012">
    <property type="protein sequence ID" value="POO00640.1"/>
    <property type="molecule type" value="Genomic_DNA"/>
</dbReference>
<name>A0A2P5FS88_TREOI</name>
<protein>
    <submittedName>
        <fullName evidence="1">Uncharacterized protein</fullName>
    </submittedName>
</protein>
<comment type="caution">
    <text evidence="1">The sequence shown here is derived from an EMBL/GenBank/DDBJ whole genome shotgun (WGS) entry which is preliminary data.</text>
</comment>
<evidence type="ECO:0000313" key="1">
    <source>
        <dbReference type="EMBL" id="POO00640.1"/>
    </source>
</evidence>
<dbReference type="InParanoid" id="A0A2P5FS88"/>
<proteinExistence type="predicted"/>
<reference evidence="2" key="1">
    <citation type="submission" date="2016-06" db="EMBL/GenBank/DDBJ databases">
        <title>Parallel loss of symbiosis genes in relatives of nitrogen-fixing non-legume Parasponia.</title>
        <authorList>
            <person name="Van Velzen R."/>
            <person name="Holmer R."/>
            <person name="Bu F."/>
            <person name="Rutten L."/>
            <person name="Van Zeijl A."/>
            <person name="Liu W."/>
            <person name="Santuari L."/>
            <person name="Cao Q."/>
            <person name="Sharma T."/>
            <person name="Shen D."/>
            <person name="Roswanjaya Y."/>
            <person name="Wardhani T."/>
            <person name="Kalhor M.S."/>
            <person name="Jansen J."/>
            <person name="Van den Hoogen J."/>
            <person name="Gungor B."/>
            <person name="Hartog M."/>
            <person name="Hontelez J."/>
            <person name="Verver J."/>
            <person name="Yang W.-C."/>
            <person name="Schijlen E."/>
            <person name="Repin R."/>
            <person name="Schilthuizen M."/>
            <person name="Schranz E."/>
            <person name="Heidstra R."/>
            <person name="Miyata K."/>
            <person name="Fedorova E."/>
            <person name="Kohlen W."/>
            <person name="Bisseling T."/>
            <person name="Smit S."/>
            <person name="Geurts R."/>
        </authorList>
    </citation>
    <scope>NUCLEOTIDE SEQUENCE [LARGE SCALE GENOMIC DNA]</scope>
    <source>
        <strain evidence="2">cv. RG33-2</strain>
    </source>
</reference>
<sequence length="89" mass="10467">MYGGQVMYLVLTKLYTQLLLGGTRDGFRIIQSEMLRQNEREHASESPCEWTENKRKRVVQQENGLDTIALPCCYYCSANLPFAINWRRY</sequence>
<dbReference type="Proteomes" id="UP000237000">
    <property type="component" value="Unassembled WGS sequence"/>
</dbReference>
<dbReference type="AlphaFoldDB" id="A0A2P5FS88"/>
<keyword evidence="2" id="KW-1185">Reference proteome</keyword>
<gene>
    <name evidence="1" type="ORF">TorRG33x02_037140</name>
</gene>